<evidence type="ECO:0000256" key="9">
    <source>
        <dbReference type="ARBA" id="ARBA00022692"/>
    </source>
</evidence>
<dbReference type="Pfam" id="PF00355">
    <property type="entry name" value="Rieske"/>
    <property type="match status" value="1"/>
</dbReference>
<evidence type="ECO:0000256" key="14">
    <source>
        <dbReference type="ARBA" id="ARBA00022989"/>
    </source>
</evidence>
<dbReference type="Proteomes" id="UP000094147">
    <property type="component" value="Chromosome"/>
</dbReference>
<dbReference type="RefSeq" id="WP_068992751.1">
    <property type="nucleotide sequence ID" value="NZ_CP012418.1"/>
</dbReference>
<comment type="function">
    <text evidence="1">Component of the ubiquinol-cytochrome c reductase complex (complex III or cytochrome b-c1 complex), which is a respiratory chain that generates an electrochemical potential coupled to ATP synthesis.</text>
</comment>
<evidence type="ECO:0000256" key="15">
    <source>
        <dbReference type="ARBA" id="ARBA00023004"/>
    </source>
</evidence>
<keyword evidence="13 20" id="KW-0249">Electron transport</keyword>
<dbReference type="PANTHER" id="PTHR10134">
    <property type="entry name" value="CYTOCHROME B-C1 COMPLEX SUBUNIT RIESKE, MITOCHONDRIAL"/>
    <property type="match status" value="1"/>
</dbReference>
<name>A0A1B3BCJ9_9GAMM</name>
<comment type="miscellaneous">
    <text evidence="20">The Rieske protein is a high potential 2Fe-2S protein.</text>
</comment>
<dbReference type="InterPro" id="IPR006317">
    <property type="entry name" value="Ubiquinol_cyt_c_Rdtase_Fe-S-su"/>
</dbReference>
<keyword evidence="9 20" id="KW-0812">Transmembrane</keyword>
<feature type="domain" description="Rieske" evidence="22">
    <location>
        <begin position="111"/>
        <end position="187"/>
    </location>
</feature>
<dbReference type="CDD" id="cd03470">
    <property type="entry name" value="Rieske_cytochrome_bc1"/>
    <property type="match status" value="1"/>
</dbReference>
<dbReference type="InterPro" id="IPR014349">
    <property type="entry name" value="Rieske_Fe-S_prot"/>
</dbReference>
<reference evidence="24" key="1">
    <citation type="submission" date="2015-08" db="EMBL/GenBank/DDBJ databases">
        <authorList>
            <person name="Kim K.M."/>
        </authorList>
    </citation>
    <scope>NUCLEOTIDE SEQUENCE [LARGE SCALE GENOMIC DNA]</scope>
    <source>
        <strain evidence="24">KCTC 23892</strain>
    </source>
</reference>
<dbReference type="PROSITE" id="PS51318">
    <property type="entry name" value="TAT"/>
    <property type="match status" value="1"/>
</dbReference>
<evidence type="ECO:0000256" key="18">
    <source>
        <dbReference type="ARBA" id="ARBA00023157"/>
    </source>
</evidence>
<dbReference type="InterPro" id="IPR006311">
    <property type="entry name" value="TAT_signal"/>
</dbReference>
<dbReference type="GO" id="GO:0046872">
    <property type="term" value="F:metal ion binding"/>
    <property type="evidence" value="ECO:0007669"/>
    <property type="project" value="UniProtKB-KW"/>
</dbReference>
<dbReference type="GO" id="GO:0008121">
    <property type="term" value="F:quinol-cytochrome-c reductase activity"/>
    <property type="evidence" value="ECO:0007669"/>
    <property type="project" value="UniProtKB-EC"/>
</dbReference>
<evidence type="ECO:0000256" key="2">
    <source>
        <dbReference type="ARBA" id="ARBA00004162"/>
    </source>
</evidence>
<dbReference type="GO" id="GO:0005886">
    <property type="term" value="C:plasma membrane"/>
    <property type="evidence" value="ECO:0007669"/>
    <property type="project" value="UniProtKB-SubCell"/>
</dbReference>
<evidence type="ECO:0000256" key="3">
    <source>
        <dbReference type="ARBA" id="ARBA00010651"/>
    </source>
</evidence>
<dbReference type="SUPFAM" id="SSF50022">
    <property type="entry name" value="ISP domain"/>
    <property type="match status" value="1"/>
</dbReference>
<keyword evidence="17 20" id="KW-0472">Membrane</keyword>
<comment type="subunit">
    <text evidence="4 21">The main subunits of complex b-c1 are: cytochrome b, cytochrome c1 and the Rieske protein.</text>
</comment>
<comment type="similarity">
    <text evidence="3">Belongs to the Rieske iron-sulfur protein family.</text>
</comment>
<evidence type="ECO:0000256" key="16">
    <source>
        <dbReference type="ARBA" id="ARBA00023014"/>
    </source>
</evidence>
<keyword evidence="14 20" id="KW-1133">Transmembrane helix</keyword>
<evidence type="ECO:0000256" key="12">
    <source>
        <dbReference type="ARBA" id="ARBA00022967"/>
    </source>
</evidence>
<evidence type="ECO:0000256" key="5">
    <source>
        <dbReference type="ARBA" id="ARBA00012951"/>
    </source>
</evidence>
<evidence type="ECO:0000256" key="17">
    <source>
        <dbReference type="ARBA" id="ARBA00023136"/>
    </source>
</evidence>
<dbReference type="PROSITE" id="PS51296">
    <property type="entry name" value="RIESKE"/>
    <property type="match status" value="1"/>
</dbReference>
<dbReference type="InterPro" id="IPR036922">
    <property type="entry name" value="Rieske_2Fe-2S_sf"/>
</dbReference>
<evidence type="ECO:0000256" key="8">
    <source>
        <dbReference type="ARBA" id="ARBA00022475"/>
    </source>
</evidence>
<dbReference type="PATRIC" id="fig|1144748.3.peg.1794"/>
<evidence type="ECO:0000259" key="22">
    <source>
        <dbReference type="PROSITE" id="PS51296"/>
    </source>
</evidence>
<feature type="transmembrane region" description="Helical" evidence="20">
    <location>
        <begin position="12"/>
        <end position="34"/>
    </location>
</feature>
<comment type="cofactor">
    <cofactor evidence="20">
        <name>[2Fe-2S] cluster</name>
        <dbReference type="ChEBI" id="CHEBI:190135"/>
    </cofactor>
    <text evidence="20">Binds 1 [2Fe-2S] cluster per subunit.</text>
</comment>
<evidence type="ECO:0000256" key="4">
    <source>
        <dbReference type="ARBA" id="ARBA00011649"/>
    </source>
</evidence>
<sequence>MSNQGVNKGRRNLLIGATSAVGAVGVIGAAVPFVRSWAPSAKAQSAGAPVEQEYSKLEVGQQITVEWRGKPVWILRRDKKMLSSISKSEEMVADPESEKEQQPAYCKNEHRSIDPEIFVAIGICTHLGCSPKLFADPGSLESDWLGGFYCPCHGSKFDLAGRVYAGVPANANLEIPPYTIDTSSKVIIVGEDGGA</sequence>
<dbReference type="GO" id="GO:0051537">
    <property type="term" value="F:2 iron, 2 sulfur cluster binding"/>
    <property type="evidence" value="ECO:0007669"/>
    <property type="project" value="UniProtKB-KW"/>
</dbReference>
<dbReference type="NCBIfam" id="TIGR01416">
    <property type="entry name" value="Rieske_proteo"/>
    <property type="match status" value="1"/>
</dbReference>
<proteinExistence type="inferred from homology"/>
<keyword evidence="16" id="KW-0411">Iron-sulfur</keyword>
<dbReference type="EC" id="7.1.1.8" evidence="5 20"/>
<evidence type="ECO:0000256" key="1">
    <source>
        <dbReference type="ARBA" id="ARBA00002444"/>
    </source>
</evidence>
<dbReference type="STRING" id="1144748.KS2013_1779"/>
<gene>
    <name evidence="23" type="ORF">KS2013_1779</name>
</gene>
<evidence type="ECO:0000256" key="20">
    <source>
        <dbReference type="RuleBase" id="RU004494"/>
    </source>
</evidence>
<protein>
    <recommendedName>
        <fullName evidence="6 20">Ubiquinol-cytochrome c reductase iron-sulfur subunit</fullName>
        <ecNumber evidence="5 20">7.1.1.8</ecNumber>
    </recommendedName>
</protein>
<keyword evidence="15" id="KW-0408">Iron</keyword>
<evidence type="ECO:0000256" key="13">
    <source>
        <dbReference type="ARBA" id="ARBA00022982"/>
    </source>
</evidence>
<keyword evidence="10" id="KW-0001">2Fe-2S</keyword>
<keyword evidence="12" id="KW-1278">Translocase</keyword>
<evidence type="ECO:0000256" key="10">
    <source>
        <dbReference type="ARBA" id="ARBA00022714"/>
    </source>
</evidence>
<keyword evidence="7 20" id="KW-0813">Transport</keyword>
<dbReference type="AlphaFoldDB" id="A0A1B3BCJ9"/>
<dbReference type="Gene3D" id="1.20.5.510">
    <property type="entry name" value="Single helix bin"/>
    <property type="match status" value="1"/>
</dbReference>
<evidence type="ECO:0000256" key="6">
    <source>
        <dbReference type="ARBA" id="ARBA00019816"/>
    </source>
</evidence>
<dbReference type="Gene3D" id="2.102.10.10">
    <property type="entry name" value="Rieske [2Fe-2S] iron-sulphur domain"/>
    <property type="match status" value="1"/>
</dbReference>
<evidence type="ECO:0000256" key="7">
    <source>
        <dbReference type="ARBA" id="ARBA00022448"/>
    </source>
</evidence>
<keyword evidence="11" id="KW-0479">Metal-binding</keyword>
<evidence type="ECO:0000313" key="23">
    <source>
        <dbReference type="EMBL" id="AOE50488.1"/>
    </source>
</evidence>
<dbReference type="KEGG" id="ksd:KS2013_1779"/>
<evidence type="ECO:0000256" key="19">
    <source>
        <dbReference type="ARBA" id="ARBA00029351"/>
    </source>
</evidence>
<organism evidence="23 24">
    <name type="scientific">Kangiella sediminilitoris</name>
    <dbReference type="NCBI Taxonomy" id="1144748"/>
    <lineage>
        <taxon>Bacteria</taxon>
        <taxon>Pseudomonadati</taxon>
        <taxon>Pseudomonadota</taxon>
        <taxon>Gammaproteobacteria</taxon>
        <taxon>Kangiellales</taxon>
        <taxon>Kangiellaceae</taxon>
        <taxon>Kangiella</taxon>
    </lineage>
</organism>
<accession>A0A1B3BCJ9</accession>
<keyword evidence="18" id="KW-1015">Disulfide bond</keyword>
<dbReference type="EMBL" id="CP012418">
    <property type="protein sequence ID" value="AOE50488.1"/>
    <property type="molecule type" value="Genomic_DNA"/>
</dbReference>
<evidence type="ECO:0000256" key="21">
    <source>
        <dbReference type="RuleBase" id="RU004497"/>
    </source>
</evidence>
<dbReference type="OrthoDB" id="9767869at2"/>
<dbReference type="InterPro" id="IPR017941">
    <property type="entry name" value="Rieske_2Fe-2S"/>
</dbReference>
<dbReference type="Pfam" id="PF10399">
    <property type="entry name" value="UCR_Fe-S_N"/>
    <property type="match status" value="1"/>
</dbReference>
<keyword evidence="8" id="KW-1003">Cell membrane</keyword>
<comment type="subcellular location">
    <subcellularLocation>
        <location evidence="2">Cell membrane</location>
        <topology evidence="2">Single-pass membrane protein</topology>
    </subcellularLocation>
</comment>
<evidence type="ECO:0000313" key="24">
    <source>
        <dbReference type="Proteomes" id="UP000094147"/>
    </source>
</evidence>
<keyword evidence="24" id="KW-1185">Reference proteome</keyword>
<evidence type="ECO:0000256" key="11">
    <source>
        <dbReference type="ARBA" id="ARBA00022723"/>
    </source>
</evidence>
<dbReference type="PRINTS" id="PR00162">
    <property type="entry name" value="RIESKE"/>
</dbReference>
<dbReference type="InterPro" id="IPR019470">
    <property type="entry name" value="Ubiq_cytC_Rdtase_Fe-S_su_TAT"/>
</dbReference>
<comment type="catalytic activity">
    <reaction evidence="19 20">
        <text>a quinol + 2 Fe(III)-[cytochrome c](out) = a quinone + 2 Fe(II)-[cytochrome c](out) + 2 H(+)(out)</text>
        <dbReference type="Rhea" id="RHEA:11484"/>
        <dbReference type="Rhea" id="RHEA-COMP:10350"/>
        <dbReference type="Rhea" id="RHEA-COMP:14399"/>
        <dbReference type="ChEBI" id="CHEBI:15378"/>
        <dbReference type="ChEBI" id="CHEBI:24646"/>
        <dbReference type="ChEBI" id="CHEBI:29033"/>
        <dbReference type="ChEBI" id="CHEBI:29034"/>
        <dbReference type="ChEBI" id="CHEBI:132124"/>
        <dbReference type="EC" id="7.1.1.8"/>
    </reaction>
</comment>
<dbReference type="InterPro" id="IPR005805">
    <property type="entry name" value="Rieske_Fe-S_prot_C"/>
</dbReference>